<evidence type="ECO:0000313" key="4">
    <source>
        <dbReference type="Proteomes" id="UP000243629"/>
    </source>
</evidence>
<feature type="non-terminal residue" evidence="3">
    <location>
        <position position="642"/>
    </location>
</feature>
<dbReference type="InterPro" id="IPR031325">
    <property type="entry name" value="RHS_repeat"/>
</dbReference>
<organism evidence="3 4">
    <name type="scientific">Halopseudomonas yangmingensis</name>
    <dbReference type="NCBI Taxonomy" id="1720063"/>
    <lineage>
        <taxon>Bacteria</taxon>
        <taxon>Pseudomonadati</taxon>
        <taxon>Pseudomonadota</taxon>
        <taxon>Gammaproteobacteria</taxon>
        <taxon>Pseudomonadales</taxon>
        <taxon>Pseudomonadaceae</taxon>
        <taxon>Halopseudomonas</taxon>
    </lineage>
</organism>
<feature type="non-terminal residue" evidence="3">
    <location>
        <position position="1"/>
    </location>
</feature>
<dbReference type="Pfam" id="PF05593">
    <property type="entry name" value="RHS_repeat"/>
    <property type="match status" value="1"/>
</dbReference>
<dbReference type="InterPro" id="IPR050708">
    <property type="entry name" value="T6SS_VgrG/RHS"/>
</dbReference>
<dbReference type="OrthoDB" id="9816400at2"/>
<dbReference type="PANTHER" id="PTHR32305:SF15">
    <property type="entry name" value="PROTEIN RHSA-RELATED"/>
    <property type="match status" value="1"/>
</dbReference>
<evidence type="ECO:0000313" key="3">
    <source>
        <dbReference type="EMBL" id="SFM90434.1"/>
    </source>
</evidence>
<dbReference type="STRING" id="1720063.SAMN05216217_1279"/>
<dbReference type="InterPro" id="IPR056823">
    <property type="entry name" value="TEN-like_YD-shell"/>
</dbReference>
<dbReference type="Pfam" id="PF25023">
    <property type="entry name" value="TEN_YD-shell"/>
    <property type="match status" value="1"/>
</dbReference>
<dbReference type="Proteomes" id="UP000243629">
    <property type="component" value="Unassembled WGS sequence"/>
</dbReference>
<dbReference type="InterPro" id="IPR006530">
    <property type="entry name" value="YD"/>
</dbReference>
<reference evidence="4" key="1">
    <citation type="submission" date="2016-10" db="EMBL/GenBank/DDBJ databases">
        <authorList>
            <person name="Varghese N."/>
            <person name="Submissions S."/>
        </authorList>
    </citation>
    <scope>NUCLEOTIDE SEQUENCE [LARGE SCALE GENOMIC DNA]</scope>
    <source>
        <strain evidence="4">DSM 24213</strain>
    </source>
</reference>
<name>A0A1I4UN65_9GAMM</name>
<keyword evidence="1" id="KW-0677">Repeat</keyword>
<evidence type="ECO:0000259" key="2">
    <source>
        <dbReference type="Pfam" id="PF25023"/>
    </source>
</evidence>
<dbReference type="AlphaFoldDB" id="A0A1I4UN65"/>
<sequence>HWQAQYEVFNQYDDRGRLSLHTRINLSEQQQPYANQGASRSWVYQYDYHDVAQTLLKQVRITDPRQQLLAEQSDPGAQIAYSQLDYDAQGRFIASTNALGHRTRYSHHHANGRPGRILDPNGLDTRLHYNAQGQLSRIERRGEHTSEVVIDYLANGLPNSLRQANGQHLHVEYNDARQITGLLNGQGERISITPNRVSGSWEQLSIHDRDGQTTQQQQRQHDELGRVIALLGNAGQHTRVQHDKSGNAVRIDQASDQEPSGLLSTVQQYDSLNRLTLHIDPAQGETRFDYDNRGRLTEVIAANDARTTYTYDGLGQLLQEHSPDTGTRVHHYDTAGQRISSHRLGEPEHAVRYHYDLLGRLTRIQHPDPVDDIQYIYDQNGTEHGAGIGRLTRIVDRHSQIDYRYDRHGNLLSDTRTLHIDGQTHVQRIAYSYTAGNQLASITYPNGQRVDYHYQHGLPSRISLRSGRQHQPLITDIQYQPFGPVAHWTNGNGASQHLSYDLDGRVSSIRVTDSGQHVLWQQAYLYDRQNNITGINREEGQSHQQQRFSYDLVQRLIHDQGPYGEQQFDYDAVGNRLSQVQRSQDTSEEQRIDYHYEPASNRLIGTRDSALILDSAGNILHESSQQQRDYRYNAQNRLSEYH</sequence>
<keyword evidence="4" id="KW-1185">Reference proteome</keyword>
<dbReference type="EMBL" id="FOUI01000027">
    <property type="protein sequence ID" value="SFM90434.1"/>
    <property type="molecule type" value="Genomic_DNA"/>
</dbReference>
<protein>
    <submittedName>
        <fullName evidence="3">YD repeat-containing protein</fullName>
    </submittedName>
</protein>
<gene>
    <name evidence="3" type="ORF">SAMN05216217_1279</name>
</gene>
<proteinExistence type="predicted"/>
<accession>A0A1I4UN65</accession>
<dbReference type="Gene3D" id="2.180.10.10">
    <property type="entry name" value="RHS repeat-associated core"/>
    <property type="match status" value="2"/>
</dbReference>
<evidence type="ECO:0000256" key="1">
    <source>
        <dbReference type="ARBA" id="ARBA00022737"/>
    </source>
</evidence>
<dbReference type="PANTHER" id="PTHR32305">
    <property type="match status" value="1"/>
</dbReference>
<feature type="domain" description="Teneurin-like YD-shell" evidence="2">
    <location>
        <begin position="261"/>
        <end position="421"/>
    </location>
</feature>
<dbReference type="NCBIfam" id="TIGR01643">
    <property type="entry name" value="YD_repeat_2x"/>
    <property type="match status" value="4"/>
</dbReference>